<evidence type="ECO:0000256" key="1">
    <source>
        <dbReference type="ARBA" id="ARBA00007316"/>
    </source>
</evidence>
<dbReference type="EMBL" id="LAZR01052509">
    <property type="protein sequence ID" value="KKK82786.1"/>
    <property type="molecule type" value="Genomic_DNA"/>
</dbReference>
<dbReference type="PANTHER" id="PTHR32309:SF13">
    <property type="entry name" value="FERRIC ENTEROBACTIN TRANSPORT PROTEIN FEPE"/>
    <property type="match status" value="1"/>
</dbReference>
<accession>A0A0F9BED7</accession>
<dbReference type="Pfam" id="PF13807">
    <property type="entry name" value="GNVR"/>
    <property type="match status" value="1"/>
</dbReference>
<dbReference type="CDD" id="cd05387">
    <property type="entry name" value="BY-kinase"/>
    <property type="match status" value="1"/>
</dbReference>
<comment type="caution">
    <text evidence="12">The sequence shown here is derived from an EMBL/GenBank/DDBJ whole genome shotgun (WGS) entry which is preliminary data.</text>
</comment>
<organism evidence="12">
    <name type="scientific">marine sediment metagenome</name>
    <dbReference type="NCBI Taxonomy" id="412755"/>
    <lineage>
        <taxon>unclassified sequences</taxon>
        <taxon>metagenomes</taxon>
        <taxon>ecological metagenomes</taxon>
    </lineage>
</organism>
<feature type="non-terminal residue" evidence="12">
    <location>
        <position position="1"/>
    </location>
</feature>
<evidence type="ECO:0000256" key="9">
    <source>
        <dbReference type="SAM" id="Phobius"/>
    </source>
</evidence>
<dbReference type="GO" id="GO:0004713">
    <property type="term" value="F:protein tyrosine kinase activity"/>
    <property type="evidence" value="ECO:0007669"/>
    <property type="project" value="TreeGrafter"/>
</dbReference>
<proteinExistence type="inferred from homology"/>
<keyword evidence="9" id="KW-0472">Membrane</keyword>
<keyword evidence="7" id="KW-0829">Tyrosine-protein kinase</keyword>
<evidence type="ECO:0000256" key="6">
    <source>
        <dbReference type="ARBA" id="ARBA00022840"/>
    </source>
</evidence>
<dbReference type="InterPro" id="IPR025669">
    <property type="entry name" value="AAA_dom"/>
</dbReference>
<evidence type="ECO:0000256" key="5">
    <source>
        <dbReference type="ARBA" id="ARBA00022777"/>
    </source>
</evidence>
<name>A0A0F9BED7_9ZZZZ</name>
<keyword evidence="5" id="KW-0418">Kinase</keyword>
<keyword evidence="4" id="KW-0547">Nucleotide-binding</keyword>
<dbReference type="InterPro" id="IPR027417">
    <property type="entry name" value="P-loop_NTPase"/>
</dbReference>
<evidence type="ECO:0000256" key="2">
    <source>
        <dbReference type="ARBA" id="ARBA00011903"/>
    </source>
</evidence>
<dbReference type="Pfam" id="PF13614">
    <property type="entry name" value="AAA_31"/>
    <property type="match status" value="1"/>
</dbReference>
<reference evidence="12" key="1">
    <citation type="journal article" date="2015" name="Nature">
        <title>Complex archaea that bridge the gap between prokaryotes and eukaryotes.</title>
        <authorList>
            <person name="Spang A."/>
            <person name="Saw J.H."/>
            <person name="Jorgensen S.L."/>
            <person name="Zaremba-Niedzwiedzka K."/>
            <person name="Martijn J."/>
            <person name="Lind A.E."/>
            <person name="van Eijk R."/>
            <person name="Schleper C."/>
            <person name="Guy L."/>
            <person name="Ettema T.J."/>
        </authorList>
    </citation>
    <scope>NUCLEOTIDE SEQUENCE</scope>
</reference>
<evidence type="ECO:0000259" key="11">
    <source>
        <dbReference type="Pfam" id="PF13807"/>
    </source>
</evidence>
<comment type="catalytic activity">
    <reaction evidence="8">
        <text>L-tyrosyl-[protein] + ATP = O-phospho-L-tyrosyl-[protein] + ADP + H(+)</text>
        <dbReference type="Rhea" id="RHEA:10596"/>
        <dbReference type="Rhea" id="RHEA-COMP:10136"/>
        <dbReference type="Rhea" id="RHEA-COMP:20101"/>
        <dbReference type="ChEBI" id="CHEBI:15378"/>
        <dbReference type="ChEBI" id="CHEBI:30616"/>
        <dbReference type="ChEBI" id="CHEBI:46858"/>
        <dbReference type="ChEBI" id="CHEBI:61978"/>
        <dbReference type="ChEBI" id="CHEBI:456216"/>
        <dbReference type="EC" id="2.7.10.2"/>
    </reaction>
</comment>
<evidence type="ECO:0000313" key="12">
    <source>
        <dbReference type="EMBL" id="KKK82786.1"/>
    </source>
</evidence>
<keyword evidence="3" id="KW-0808">Transferase</keyword>
<sequence>KWVVLLAVMVVVVGTMIFTYRQPTFYRASSKILINPPSSLYPYSVSGQILTSQGLPFSSQGMPYYINYLENYRVWITGGSMMDKIRERVKSLYPQSEESWFSMETSVIENTSIFRIGIQAGDSELGKVAANAAAQVIVEENLKMFASGLRTASEAMEKQILSPLEELSRLKVGSESSGIDLGSTDDEEPEGQLWQASQLNNVRIMDYAKASFPIKPRKRQNAALGLLVGIFLGGGLAFFLEYMDTSIRTVGDIEKYLSWPVLGIVPRFEQTIKGKASDSEIQPVVGKFPKSASAEAYRTLRTNIQLADLDNPPKSLVITSAIPLEGKSTTALNLAVALAQKEGKVLLVDADLRKSTIHKVLHLDNSSGLADLILNNSELAVSVKQSKDIDNLSVLTSGSVPSNPSELLGS</sequence>
<dbReference type="PANTHER" id="PTHR32309">
    <property type="entry name" value="TYROSINE-PROTEIN KINASE"/>
    <property type="match status" value="1"/>
</dbReference>
<dbReference type="EC" id="2.7.10.2" evidence="2"/>
<keyword evidence="6" id="KW-0067">ATP-binding</keyword>
<evidence type="ECO:0000256" key="7">
    <source>
        <dbReference type="ARBA" id="ARBA00023137"/>
    </source>
</evidence>
<dbReference type="InterPro" id="IPR005702">
    <property type="entry name" value="Wzc-like_C"/>
</dbReference>
<feature type="transmembrane region" description="Helical" evidence="9">
    <location>
        <begin position="222"/>
        <end position="240"/>
    </location>
</feature>
<dbReference type="InterPro" id="IPR050445">
    <property type="entry name" value="Bact_polysacc_biosynth/exp"/>
</dbReference>
<feature type="non-terminal residue" evidence="12">
    <location>
        <position position="410"/>
    </location>
</feature>
<dbReference type="InterPro" id="IPR032807">
    <property type="entry name" value="GNVR"/>
</dbReference>
<evidence type="ECO:0000256" key="8">
    <source>
        <dbReference type="ARBA" id="ARBA00051245"/>
    </source>
</evidence>
<evidence type="ECO:0000256" key="4">
    <source>
        <dbReference type="ARBA" id="ARBA00022741"/>
    </source>
</evidence>
<evidence type="ECO:0000259" key="10">
    <source>
        <dbReference type="Pfam" id="PF13614"/>
    </source>
</evidence>
<dbReference type="Gene3D" id="3.40.50.300">
    <property type="entry name" value="P-loop containing nucleotide triphosphate hydrolases"/>
    <property type="match status" value="1"/>
</dbReference>
<feature type="domain" description="Tyrosine-protein kinase G-rich" evidence="11">
    <location>
        <begin position="192"/>
        <end position="239"/>
    </location>
</feature>
<gene>
    <name evidence="12" type="ORF">LCGC14_2799910</name>
</gene>
<protein>
    <recommendedName>
        <fullName evidence="2">non-specific protein-tyrosine kinase</fullName>
        <ecNumber evidence="2">2.7.10.2</ecNumber>
    </recommendedName>
</protein>
<feature type="domain" description="AAA" evidence="10">
    <location>
        <begin position="326"/>
        <end position="397"/>
    </location>
</feature>
<dbReference type="SUPFAM" id="SSF52540">
    <property type="entry name" value="P-loop containing nucleoside triphosphate hydrolases"/>
    <property type="match status" value="1"/>
</dbReference>
<comment type="similarity">
    <text evidence="1">Belongs to the CpsD/CapB family.</text>
</comment>
<evidence type="ECO:0000256" key="3">
    <source>
        <dbReference type="ARBA" id="ARBA00022679"/>
    </source>
</evidence>
<dbReference type="AlphaFoldDB" id="A0A0F9BED7"/>
<dbReference type="GO" id="GO:0005886">
    <property type="term" value="C:plasma membrane"/>
    <property type="evidence" value="ECO:0007669"/>
    <property type="project" value="TreeGrafter"/>
</dbReference>
<keyword evidence="9" id="KW-0812">Transmembrane</keyword>
<keyword evidence="9" id="KW-1133">Transmembrane helix</keyword>